<accession>A0A379W4I4</accession>
<organism evidence="4 5">
    <name type="scientific">Salmonella enterica I</name>
    <dbReference type="NCBI Taxonomy" id="59201"/>
    <lineage>
        <taxon>Bacteria</taxon>
        <taxon>Pseudomonadati</taxon>
        <taxon>Pseudomonadota</taxon>
        <taxon>Gammaproteobacteria</taxon>
        <taxon>Enterobacterales</taxon>
        <taxon>Enterobacteriaceae</taxon>
        <taxon>Salmonella</taxon>
    </lineage>
</organism>
<protein>
    <submittedName>
        <fullName evidence="4">Integrase</fullName>
    </submittedName>
</protein>
<comment type="similarity">
    <text evidence="1">Belongs to the 'phage' integrase family.</text>
</comment>
<gene>
    <name evidence="4" type="primary">intA_2</name>
    <name evidence="4" type="ORF">NCTC8258_01699</name>
</gene>
<dbReference type="Gene3D" id="3.30.160.390">
    <property type="entry name" value="Integrase, DNA-binding domain"/>
    <property type="match status" value="1"/>
</dbReference>
<dbReference type="PANTHER" id="PTHR30629:SF6">
    <property type="entry name" value="PROPHAGE INTEGRASE INTA-RELATED"/>
    <property type="match status" value="1"/>
</dbReference>
<keyword evidence="2" id="KW-0229">DNA integration</keyword>
<dbReference type="InterPro" id="IPR050808">
    <property type="entry name" value="Phage_Integrase"/>
</dbReference>
<evidence type="ECO:0000313" key="4">
    <source>
        <dbReference type="EMBL" id="SUH14031.1"/>
    </source>
</evidence>
<reference evidence="4 5" key="1">
    <citation type="submission" date="2018-06" db="EMBL/GenBank/DDBJ databases">
        <authorList>
            <consortium name="Pathogen Informatics"/>
            <person name="Doyle S."/>
        </authorList>
    </citation>
    <scope>NUCLEOTIDE SEQUENCE [LARGE SCALE GENOMIC DNA]</scope>
    <source>
        <strain evidence="4 5">NCTC8258</strain>
    </source>
</reference>
<name>A0A379W4I4_SALET</name>
<dbReference type="PANTHER" id="PTHR30629">
    <property type="entry name" value="PROPHAGE INTEGRASE"/>
    <property type="match status" value="1"/>
</dbReference>
<dbReference type="InterPro" id="IPR038488">
    <property type="entry name" value="Integrase_DNA-bd_sf"/>
</dbReference>
<dbReference type="Pfam" id="PF13356">
    <property type="entry name" value="Arm-DNA-bind_3"/>
    <property type="match status" value="1"/>
</dbReference>
<evidence type="ECO:0000313" key="5">
    <source>
        <dbReference type="Proteomes" id="UP000255509"/>
    </source>
</evidence>
<feature type="domain" description="Integrase DNA-binding" evidence="3">
    <location>
        <begin position="8"/>
        <end position="92"/>
    </location>
</feature>
<evidence type="ECO:0000259" key="3">
    <source>
        <dbReference type="Pfam" id="PF13356"/>
    </source>
</evidence>
<evidence type="ECO:0000256" key="2">
    <source>
        <dbReference type="ARBA" id="ARBA00022908"/>
    </source>
</evidence>
<dbReference type="GO" id="GO:0015074">
    <property type="term" value="P:DNA integration"/>
    <property type="evidence" value="ECO:0007669"/>
    <property type="project" value="UniProtKB-KW"/>
</dbReference>
<evidence type="ECO:0000256" key="1">
    <source>
        <dbReference type="ARBA" id="ARBA00008857"/>
    </source>
</evidence>
<dbReference type="Proteomes" id="UP000255509">
    <property type="component" value="Unassembled WGS sequence"/>
</dbReference>
<dbReference type="EMBL" id="UGXS01000004">
    <property type="protein sequence ID" value="SUH14031.1"/>
    <property type="molecule type" value="Genomic_DNA"/>
</dbReference>
<sequence>MARTTRSLTNTEVLRAKALEKDLTLHDGDGLFLIVKTSGKKLWRFRYQRPATKQRTMMGLGAFPALSLADARGLRADYLALLANGIDPQIQAEVAEEQQQIALDSIFRRSLLTGSSSKAKASPLITQKTFGVHWRKVYSLPSVRSLFSKSKPETG</sequence>
<proteinExistence type="inferred from homology"/>
<dbReference type="InterPro" id="IPR025166">
    <property type="entry name" value="Integrase_DNA_bind_dom"/>
</dbReference>
<dbReference type="AlphaFoldDB" id="A0A379W4I4"/>